<feature type="region of interest" description="Disordered" evidence="1">
    <location>
        <begin position="101"/>
        <end position="216"/>
    </location>
</feature>
<sequence>MSELNNIWAELDLSKATESRNGRWGFTIYRTDWEDQKLWKNYKRHLRDVIGAKLDPERNIDPNAKTKDEKRIRAKRRRVRTAFESVVLEIRILEGRTTAEVRQYHRENKKKKKKKKKKKREAKSQRQARSRQNNLHNRNKLLNNYYYLHNRNNPNKYYPPHPNPHPPKTTHPARRRPYRPRLAGLLPPRQRRRPAKVQKGPGPRERPPPQPRDYAHNDTPVVAIVAEAERSDYRRRRFGAYRRDGSVPELGMDWQYVEVAGLPALYDRLSRRPLGLAQLWEEKEGKAAAASVYDNLGGGGEKRKKTVSDRGLLSARDHTRIKARGAAEAVHAYFGGGRGREIDGVRGLLFDRSYTTVETDDDGPLYDGTYATIETDDHGPWYEHFCFPPLVNSV</sequence>
<dbReference type="Proteomes" id="UP001480595">
    <property type="component" value="Unassembled WGS sequence"/>
</dbReference>
<protein>
    <submittedName>
        <fullName evidence="2">Uncharacterized protein</fullName>
    </submittedName>
</protein>
<proteinExistence type="predicted"/>
<name>A0ABR1TVX2_9PEZI</name>
<accession>A0ABR1TVX2</accession>
<dbReference type="EMBL" id="JAQQWL010000011">
    <property type="protein sequence ID" value="KAK8050804.1"/>
    <property type="molecule type" value="Genomic_DNA"/>
</dbReference>
<feature type="compositionally biased region" description="Pro residues" evidence="1">
    <location>
        <begin position="157"/>
        <end position="169"/>
    </location>
</feature>
<evidence type="ECO:0000313" key="2">
    <source>
        <dbReference type="EMBL" id="KAK8050804.1"/>
    </source>
</evidence>
<feature type="compositionally biased region" description="Low complexity" evidence="1">
    <location>
        <begin position="133"/>
        <end position="156"/>
    </location>
</feature>
<feature type="compositionally biased region" description="Basic residues" evidence="1">
    <location>
        <begin position="107"/>
        <end position="129"/>
    </location>
</feature>
<organism evidence="2 3">
    <name type="scientific">Apiospora phragmitis</name>
    <dbReference type="NCBI Taxonomy" id="2905665"/>
    <lineage>
        <taxon>Eukaryota</taxon>
        <taxon>Fungi</taxon>
        <taxon>Dikarya</taxon>
        <taxon>Ascomycota</taxon>
        <taxon>Pezizomycotina</taxon>
        <taxon>Sordariomycetes</taxon>
        <taxon>Xylariomycetidae</taxon>
        <taxon>Amphisphaeriales</taxon>
        <taxon>Apiosporaceae</taxon>
        <taxon>Apiospora</taxon>
    </lineage>
</organism>
<dbReference type="GeneID" id="92097006"/>
<keyword evidence="3" id="KW-1185">Reference proteome</keyword>
<evidence type="ECO:0000313" key="3">
    <source>
        <dbReference type="Proteomes" id="UP001480595"/>
    </source>
</evidence>
<evidence type="ECO:0000256" key="1">
    <source>
        <dbReference type="SAM" id="MobiDB-lite"/>
    </source>
</evidence>
<reference evidence="2 3" key="1">
    <citation type="submission" date="2023-01" db="EMBL/GenBank/DDBJ databases">
        <title>Analysis of 21 Apiospora genomes using comparative genomics revels a genus with tremendous synthesis potential of carbohydrate active enzymes and secondary metabolites.</title>
        <authorList>
            <person name="Sorensen T."/>
        </authorList>
    </citation>
    <scope>NUCLEOTIDE SEQUENCE [LARGE SCALE GENOMIC DNA]</scope>
    <source>
        <strain evidence="2 3">CBS 135458</strain>
    </source>
</reference>
<gene>
    <name evidence="2" type="ORF">PG994_012534</name>
</gene>
<comment type="caution">
    <text evidence="2">The sequence shown here is derived from an EMBL/GenBank/DDBJ whole genome shotgun (WGS) entry which is preliminary data.</text>
</comment>
<dbReference type="RefSeq" id="XP_066713053.1">
    <property type="nucleotide sequence ID" value="XM_066863943.1"/>
</dbReference>